<protein>
    <submittedName>
        <fullName evidence="7">Uncharacterized protein</fullName>
    </submittedName>
</protein>
<dbReference type="EMBL" id="UINC01006620">
    <property type="protein sequence ID" value="SVA28646.1"/>
    <property type="molecule type" value="Genomic_DNA"/>
</dbReference>
<dbReference type="InterPro" id="IPR050833">
    <property type="entry name" value="Poly_Biosynth_Transport"/>
</dbReference>
<feature type="transmembrane region" description="Helical" evidence="6">
    <location>
        <begin position="95"/>
        <end position="116"/>
    </location>
</feature>
<keyword evidence="3 6" id="KW-0812">Transmembrane</keyword>
<dbReference type="PANTHER" id="PTHR30250">
    <property type="entry name" value="PST FAMILY PREDICTED COLANIC ACID TRANSPORTER"/>
    <property type="match status" value="1"/>
</dbReference>
<dbReference type="AlphaFoldDB" id="A0A381UKE3"/>
<dbReference type="Pfam" id="PF01943">
    <property type="entry name" value="Polysacc_synt"/>
    <property type="match status" value="1"/>
</dbReference>
<reference evidence="7" key="1">
    <citation type="submission" date="2018-05" db="EMBL/GenBank/DDBJ databases">
        <authorList>
            <person name="Lanie J.A."/>
            <person name="Ng W.-L."/>
            <person name="Kazmierczak K.M."/>
            <person name="Andrzejewski T.M."/>
            <person name="Davidsen T.M."/>
            <person name="Wayne K.J."/>
            <person name="Tettelin H."/>
            <person name="Glass J.I."/>
            <person name="Rusch D."/>
            <person name="Podicherti R."/>
            <person name="Tsui H.-C.T."/>
            <person name="Winkler M.E."/>
        </authorList>
    </citation>
    <scope>NUCLEOTIDE SEQUENCE</scope>
</reference>
<accession>A0A381UKE3</accession>
<keyword evidence="4 6" id="KW-1133">Transmembrane helix</keyword>
<comment type="subcellular location">
    <subcellularLocation>
        <location evidence="1">Cell membrane</location>
        <topology evidence="1">Multi-pass membrane protein</topology>
    </subcellularLocation>
</comment>
<organism evidence="7">
    <name type="scientific">marine metagenome</name>
    <dbReference type="NCBI Taxonomy" id="408172"/>
    <lineage>
        <taxon>unclassified sequences</taxon>
        <taxon>metagenomes</taxon>
        <taxon>ecological metagenomes</taxon>
    </lineage>
</organism>
<evidence type="ECO:0000256" key="4">
    <source>
        <dbReference type="ARBA" id="ARBA00022989"/>
    </source>
</evidence>
<name>A0A381UKE3_9ZZZZ</name>
<keyword evidence="2" id="KW-1003">Cell membrane</keyword>
<evidence type="ECO:0000256" key="3">
    <source>
        <dbReference type="ARBA" id="ARBA00022692"/>
    </source>
</evidence>
<feature type="non-terminal residue" evidence="7">
    <location>
        <position position="1"/>
    </location>
</feature>
<dbReference type="InterPro" id="IPR002797">
    <property type="entry name" value="Polysacc_synth"/>
</dbReference>
<gene>
    <name evidence="7" type="ORF">METZ01_LOCUS81500</name>
</gene>
<feature type="transmembrane region" description="Helical" evidence="6">
    <location>
        <begin position="274"/>
        <end position="295"/>
    </location>
</feature>
<feature type="transmembrane region" description="Helical" evidence="6">
    <location>
        <begin position="194"/>
        <end position="214"/>
    </location>
</feature>
<dbReference type="CDD" id="cd13128">
    <property type="entry name" value="MATE_Wzx_like"/>
    <property type="match status" value="1"/>
</dbReference>
<feature type="transmembrane region" description="Helical" evidence="6">
    <location>
        <begin position="427"/>
        <end position="448"/>
    </location>
</feature>
<feature type="transmembrane region" description="Helical" evidence="6">
    <location>
        <begin position="365"/>
        <end position="382"/>
    </location>
</feature>
<proteinExistence type="predicted"/>
<sequence>VLLARWVGVEYLGIYSLANSIILISEVLAKMGLETGVMRFVSRLDPKKDNVKIQNIILSSLKMTCISSIGLTILIIAGTGWLVTEVLNEPPLLKTVLIVFALTMPFNVFLLISAFATQGFKLMKYTVFATQFVKPTVLFGGMVLSYWVLSKESVLMLPHALAGIISCIIMYKYLRKLSDINLKSVLSAPFDKPLLMFSFPLMFVIILQTLMHWMDILMLGYFTDVATVGLYHPAVRTAGLLQALIVSFISIYAPVMSQLHNKGDYSEMSRLYKLVSRWLITFAIPVSLVFIIYPFKMMLLFGPDFMASGPVLVLLTVATFVQAAFGAAGPPLGMSGFTRLLFWNSFGVFILNIVLNVALIPKYGILGAAWATLSSIVALSLIRVIEVRWILKLSFISSKIIKPLLSGAVTGWCLWWIRPLVMDFHTLATLLFVSTLSILIFGIGLWIMKFEPEDKDFIAGLGILKKSLKKKG</sequence>
<feature type="transmembrane region" description="Helical" evidence="6">
    <location>
        <begin position="403"/>
        <end position="421"/>
    </location>
</feature>
<evidence type="ECO:0000256" key="2">
    <source>
        <dbReference type="ARBA" id="ARBA00022475"/>
    </source>
</evidence>
<feature type="transmembrane region" description="Helical" evidence="6">
    <location>
        <begin position="340"/>
        <end position="359"/>
    </location>
</feature>
<evidence type="ECO:0000313" key="7">
    <source>
        <dbReference type="EMBL" id="SVA28646.1"/>
    </source>
</evidence>
<dbReference type="PANTHER" id="PTHR30250:SF27">
    <property type="entry name" value="POLYSACCHARIDE BIOSYNTHESIS PROTEIN"/>
    <property type="match status" value="1"/>
</dbReference>
<feature type="transmembrane region" description="Helical" evidence="6">
    <location>
        <begin position="56"/>
        <end position="83"/>
    </location>
</feature>
<feature type="transmembrane region" description="Helical" evidence="6">
    <location>
        <begin position="155"/>
        <end position="174"/>
    </location>
</feature>
<feature type="transmembrane region" description="Helical" evidence="6">
    <location>
        <begin position="307"/>
        <end position="328"/>
    </location>
</feature>
<evidence type="ECO:0000256" key="5">
    <source>
        <dbReference type="ARBA" id="ARBA00023136"/>
    </source>
</evidence>
<evidence type="ECO:0000256" key="6">
    <source>
        <dbReference type="SAM" id="Phobius"/>
    </source>
</evidence>
<evidence type="ECO:0000256" key="1">
    <source>
        <dbReference type="ARBA" id="ARBA00004651"/>
    </source>
</evidence>
<dbReference type="GO" id="GO:0005886">
    <property type="term" value="C:plasma membrane"/>
    <property type="evidence" value="ECO:0007669"/>
    <property type="project" value="UniProtKB-SubCell"/>
</dbReference>
<feature type="transmembrane region" description="Helical" evidence="6">
    <location>
        <begin position="234"/>
        <end position="253"/>
    </location>
</feature>
<feature type="transmembrane region" description="Helical" evidence="6">
    <location>
        <begin position="128"/>
        <end position="149"/>
    </location>
</feature>
<keyword evidence="5 6" id="KW-0472">Membrane</keyword>
<feature type="transmembrane region" description="Helical" evidence="6">
    <location>
        <begin position="12"/>
        <end position="33"/>
    </location>
</feature>